<dbReference type="InterPro" id="IPR016039">
    <property type="entry name" value="Thiolase-like"/>
</dbReference>
<comment type="similarity">
    <text evidence="1 5">Belongs to the thiolase-like superfamily. Thiolase family.</text>
</comment>
<keyword evidence="3 5" id="KW-0012">Acyltransferase</keyword>
<evidence type="ECO:0000259" key="6">
    <source>
        <dbReference type="Pfam" id="PF00108"/>
    </source>
</evidence>
<evidence type="ECO:0000256" key="3">
    <source>
        <dbReference type="ARBA" id="ARBA00023315"/>
    </source>
</evidence>
<dbReference type="SUPFAM" id="SSF53901">
    <property type="entry name" value="Thiolase-like"/>
    <property type="match status" value="2"/>
</dbReference>
<evidence type="ECO:0000256" key="1">
    <source>
        <dbReference type="ARBA" id="ARBA00010982"/>
    </source>
</evidence>
<accession>A0A2W5U4S8</accession>
<dbReference type="NCBIfam" id="TIGR01930">
    <property type="entry name" value="AcCoA-C-Actrans"/>
    <property type="match status" value="1"/>
</dbReference>
<name>A0A2W5U4S8_9BACT</name>
<dbReference type="InterPro" id="IPR020613">
    <property type="entry name" value="Thiolase_CS"/>
</dbReference>
<feature type="active site" description="Acyl-thioester intermediate" evidence="4">
    <location>
        <position position="95"/>
    </location>
</feature>
<protein>
    <submittedName>
        <fullName evidence="8">Acetyl-CoA C-acyltransferase</fullName>
    </submittedName>
</protein>
<evidence type="ECO:0000259" key="7">
    <source>
        <dbReference type="Pfam" id="PF02803"/>
    </source>
</evidence>
<dbReference type="Pfam" id="PF02803">
    <property type="entry name" value="Thiolase_C"/>
    <property type="match status" value="1"/>
</dbReference>
<organism evidence="8 9">
    <name type="scientific">Archangium gephyra</name>
    <dbReference type="NCBI Taxonomy" id="48"/>
    <lineage>
        <taxon>Bacteria</taxon>
        <taxon>Pseudomonadati</taxon>
        <taxon>Myxococcota</taxon>
        <taxon>Myxococcia</taxon>
        <taxon>Myxococcales</taxon>
        <taxon>Cystobacterineae</taxon>
        <taxon>Archangiaceae</taxon>
        <taxon>Archangium</taxon>
    </lineage>
</organism>
<evidence type="ECO:0000256" key="4">
    <source>
        <dbReference type="PIRSR" id="PIRSR000429-1"/>
    </source>
</evidence>
<sequence>MKSASKHEEIVFLAGKRTPIGTFGGALKDFSATDLGIESAKATIAQSGLSASEVDHVIYGNVMQTSADAIYLARHIGLKSGIPVDVGALSVNRLCGSGFQAFANAAEMLLTEQANLVLAGGTESMSQAPHIVRGARWGIPLGKSGLEDSLTQGLFDTYPNIPMGMTAENLAEHYKLTQDEVDAFSVLSQQRYQAAHEAGRFTAEIAPVEIKTKKATTVFAKDEHPRPESTVEGFKKLPKVFKKDGVIHPGAASGINDGAASALLSTRSWADKKGVKPIGRLINWASCGCDPRIMGIGPAPAIRKLMERADFKLSDIDLFEVNEAFAPQYLAVEKELGLPRDRTNVDGGAIAIGHPLAASGARITLHLLYELKRRGAKYGVGSACIGGGQGIAVLVEAL</sequence>
<feature type="active site" description="Proton acceptor" evidence="4">
    <location>
        <position position="384"/>
    </location>
</feature>
<dbReference type="FunFam" id="3.40.47.10:FF:000010">
    <property type="entry name" value="Acetyl-CoA acetyltransferase (Thiolase)"/>
    <property type="match status" value="1"/>
</dbReference>
<feature type="active site" description="Proton acceptor" evidence="4">
    <location>
        <position position="354"/>
    </location>
</feature>
<dbReference type="CDD" id="cd00751">
    <property type="entry name" value="thiolase"/>
    <property type="match status" value="1"/>
</dbReference>
<dbReference type="Pfam" id="PF00108">
    <property type="entry name" value="Thiolase_N"/>
    <property type="match status" value="1"/>
</dbReference>
<feature type="domain" description="Thiolase C-terminal" evidence="7">
    <location>
        <begin position="276"/>
        <end position="396"/>
    </location>
</feature>
<dbReference type="PANTHER" id="PTHR18919:SF107">
    <property type="entry name" value="ACETYL-COA ACETYLTRANSFERASE, CYTOSOLIC"/>
    <property type="match status" value="1"/>
</dbReference>
<dbReference type="PIRSF" id="PIRSF000429">
    <property type="entry name" value="Ac-CoA_Ac_transf"/>
    <property type="match status" value="1"/>
</dbReference>
<dbReference type="AlphaFoldDB" id="A0A2W5U4S8"/>
<proteinExistence type="inferred from homology"/>
<dbReference type="Proteomes" id="UP000249061">
    <property type="component" value="Unassembled WGS sequence"/>
</dbReference>
<dbReference type="Gene3D" id="3.40.47.10">
    <property type="match status" value="2"/>
</dbReference>
<dbReference type="PROSITE" id="PS00737">
    <property type="entry name" value="THIOLASE_2"/>
    <property type="match status" value="1"/>
</dbReference>
<gene>
    <name evidence="8" type="ORF">DI536_01835</name>
</gene>
<reference evidence="8 9" key="1">
    <citation type="submission" date="2017-08" db="EMBL/GenBank/DDBJ databases">
        <title>Infants hospitalized years apart are colonized by the same room-sourced microbial strains.</title>
        <authorList>
            <person name="Brooks B."/>
            <person name="Olm M.R."/>
            <person name="Firek B.A."/>
            <person name="Baker R."/>
            <person name="Thomas B.C."/>
            <person name="Morowitz M.J."/>
            <person name="Banfield J.F."/>
        </authorList>
    </citation>
    <scope>NUCLEOTIDE SEQUENCE [LARGE SCALE GENOMIC DNA]</scope>
    <source>
        <strain evidence="8">S2_003_000_R2_14</strain>
    </source>
</reference>
<evidence type="ECO:0000313" key="9">
    <source>
        <dbReference type="Proteomes" id="UP000249061"/>
    </source>
</evidence>
<dbReference type="InterPro" id="IPR020617">
    <property type="entry name" value="Thiolase_C"/>
</dbReference>
<dbReference type="EMBL" id="QFQP01000001">
    <property type="protein sequence ID" value="PZR18645.1"/>
    <property type="molecule type" value="Genomic_DNA"/>
</dbReference>
<evidence type="ECO:0000256" key="5">
    <source>
        <dbReference type="RuleBase" id="RU003557"/>
    </source>
</evidence>
<feature type="domain" description="Thiolase N-terminal" evidence="6">
    <location>
        <begin position="11"/>
        <end position="267"/>
    </location>
</feature>
<dbReference type="PANTHER" id="PTHR18919">
    <property type="entry name" value="ACETYL-COA C-ACYLTRANSFERASE"/>
    <property type="match status" value="1"/>
</dbReference>
<evidence type="ECO:0000256" key="2">
    <source>
        <dbReference type="ARBA" id="ARBA00022679"/>
    </source>
</evidence>
<comment type="caution">
    <text evidence="8">The sequence shown here is derived from an EMBL/GenBank/DDBJ whole genome shotgun (WGS) entry which is preliminary data.</text>
</comment>
<evidence type="ECO:0000313" key="8">
    <source>
        <dbReference type="EMBL" id="PZR18645.1"/>
    </source>
</evidence>
<dbReference type="PROSITE" id="PS00099">
    <property type="entry name" value="THIOLASE_3"/>
    <property type="match status" value="1"/>
</dbReference>
<dbReference type="InterPro" id="IPR020610">
    <property type="entry name" value="Thiolase_AS"/>
</dbReference>
<dbReference type="GO" id="GO:0006635">
    <property type="term" value="P:fatty acid beta-oxidation"/>
    <property type="evidence" value="ECO:0007669"/>
    <property type="project" value="TreeGrafter"/>
</dbReference>
<keyword evidence="2 5" id="KW-0808">Transferase</keyword>
<dbReference type="GO" id="GO:0003985">
    <property type="term" value="F:acetyl-CoA C-acetyltransferase activity"/>
    <property type="evidence" value="ECO:0007669"/>
    <property type="project" value="TreeGrafter"/>
</dbReference>
<dbReference type="InterPro" id="IPR020616">
    <property type="entry name" value="Thiolase_N"/>
</dbReference>
<dbReference type="InterPro" id="IPR002155">
    <property type="entry name" value="Thiolase"/>
</dbReference>